<proteinExistence type="predicted"/>
<evidence type="ECO:0000313" key="4">
    <source>
        <dbReference type="Proteomes" id="UP000429607"/>
    </source>
</evidence>
<dbReference type="EMBL" id="QXFV01003180">
    <property type="protein sequence ID" value="KAE8979170.1"/>
    <property type="molecule type" value="Genomic_DNA"/>
</dbReference>
<dbReference type="Proteomes" id="UP000429607">
    <property type="component" value="Unassembled WGS sequence"/>
</dbReference>
<evidence type="ECO:0000313" key="5">
    <source>
        <dbReference type="Proteomes" id="UP000434957"/>
    </source>
</evidence>
<protein>
    <submittedName>
        <fullName evidence="2">Uncharacterized protein</fullName>
    </submittedName>
</protein>
<accession>A0A6A3IAI7</accession>
<keyword evidence="5" id="KW-1185">Reference proteome</keyword>
<dbReference type="AlphaFoldDB" id="A0A6A3IAI7"/>
<dbReference type="EMBL" id="QXFT01002674">
    <property type="protein sequence ID" value="KAE9294717.1"/>
    <property type="molecule type" value="Genomic_DNA"/>
</dbReference>
<dbReference type="EMBL" id="QXFU01003745">
    <property type="protein sequence ID" value="KAE8973036.1"/>
    <property type="molecule type" value="Genomic_DNA"/>
</dbReference>
<organism evidence="2 4">
    <name type="scientific">Phytophthora rubi</name>
    <dbReference type="NCBI Taxonomy" id="129364"/>
    <lineage>
        <taxon>Eukaryota</taxon>
        <taxon>Sar</taxon>
        <taxon>Stramenopiles</taxon>
        <taxon>Oomycota</taxon>
        <taxon>Peronosporomycetes</taxon>
        <taxon>Peronosporales</taxon>
        <taxon>Peronosporaceae</taxon>
        <taxon>Phytophthora</taxon>
    </lineage>
</organism>
<evidence type="ECO:0000313" key="6">
    <source>
        <dbReference type="Proteomes" id="UP000435112"/>
    </source>
</evidence>
<gene>
    <name evidence="2" type="ORF">PR001_g24630</name>
    <name evidence="1" type="ORF">PR002_g26324</name>
    <name evidence="3" type="ORF">PR003_g24193</name>
</gene>
<dbReference type="Proteomes" id="UP000435112">
    <property type="component" value="Unassembled WGS sequence"/>
</dbReference>
<name>A0A6A3IAI7_9STRA</name>
<evidence type="ECO:0000313" key="1">
    <source>
        <dbReference type="EMBL" id="KAE8973036.1"/>
    </source>
</evidence>
<evidence type="ECO:0000313" key="2">
    <source>
        <dbReference type="EMBL" id="KAE8979170.1"/>
    </source>
</evidence>
<comment type="caution">
    <text evidence="2">The sequence shown here is derived from an EMBL/GenBank/DDBJ whole genome shotgun (WGS) entry which is preliminary data.</text>
</comment>
<dbReference type="Proteomes" id="UP000434957">
    <property type="component" value="Unassembled WGS sequence"/>
</dbReference>
<sequence>MVAIGVVGCSMEIPPDLAYRTTAVVLSYKWEMWCLSDAIDFLLSIECKVYQAS</sequence>
<evidence type="ECO:0000313" key="3">
    <source>
        <dbReference type="EMBL" id="KAE9294717.1"/>
    </source>
</evidence>
<reference evidence="4 6" key="1">
    <citation type="submission" date="2018-09" db="EMBL/GenBank/DDBJ databases">
        <title>Genomic investigation of the strawberry pathogen Phytophthora fragariae indicates pathogenicity is determined by transcriptional variation in three key races.</title>
        <authorList>
            <person name="Adams T.M."/>
            <person name="Armitage A.D."/>
            <person name="Sobczyk M.K."/>
            <person name="Bates H.J."/>
            <person name="Dunwell J.M."/>
            <person name="Nellist C.F."/>
            <person name="Harrison R.J."/>
        </authorList>
    </citation>
    <scope>NUCLEOTIDE SEQUENCE [LARGE SCALE GENOMIC DNA]</scope>
    <source>
        <strain evidence="2 4">SCRP249</strain>
        <strain evidence="1 6">SCRP324</strain>
        <strain evidence="3 5">SCRP333</strain>
    </source>
</reference>